<dbReference type="CDD" id="cd02440">
    <property type="entry name" value="AdoMet_MTases"/>
    <property type="match status" value="1"/>
</dbReference>
<dbReference type="GO" id="GO:0008168">
    <property type="term" value="F:methyltransferase activity"/>
    <property type="evidence" value="ECO:0007669"/>
    <property type="project" value="UniProtKB-KW"/>
</dbReference>
<accession>A0A0G1M6P4</accession>
<dbReference type="Pfam" id="PF13649">
    <property type="entry name" value="Methyltransf_25"/>
    <property type="match status" value="1"/>
</dbReference>
<dbReference type="SUPFAM" id="SSF53335">
    <property type="entry name" value="S-adenosyl-L-methionine-dependent methyltransferases"/>
    <property type="match status" value="1"/>
</dbReference>
<dbReference type="GO" id="GO:0032259">
    <property type="term" value="P:methylation"/>
    <property type="evidence" value="ECO:0007669"/>
    <property type="project" value="UniProtKB-KW"/>
</dbReference>
<sequence length="252" mass="28848">MSKGFYDKVAKKFGGYGYGTGPRYKSEHPTGNPEKIFKKKLLGLSSKDKIALDIGCADGKFTLSVAPSFRKVFGIDTSRVNLDIAKSHSGDERSKNVEYFLQDASHTSFEDSFFDLAYCRRGPTYYEECCRILKTKGHYLEIGIGEMDAIELKKIFGRGQGYGKWNNSKLNDNLKELGNLGFKVVFAKNYHYFEYYPSYEELDLFLQGVPIFEDFNPEKDKAALQRYVEKFTTDKGIQLSRHRLVMVMQKVS</sequence>
<feature type="domain" description="Methyltransferase" evidence="3">
    <location>
        <begin position="52"/>
        <end position="137"/>
    </location>
</feature>
<evidence type="ECO:0000256" key="2">
    <source>
        <dbReference type="ARBA" id="ARBA00022679"/>
    </source>
</evidence>
<reference evidence="4 5" key="1">
    <citation type="journal article" date="2015" name="Nature">
        <title>rRNA introns, odd ribosomes, and small enigmatic genomes across a large radiation of phyla.</title>
        <authorList>
            <person name="Brown C.T."/>
            <person name="Hug L.A."/>
            <person name="Thomas B.C."/>
            <person name="Sharon I."/>
            <person name="Castelle C.J."/>
            <person name="Singh A."/>
            <person name="Wilkins M.J."/>
            <person name="Williams K.H."/>
            <person name="Banfield J.F."/>
        </authorList>
    </citation>
    <scope>NUCLEOTIDE SEQUENCE [LARGE SCALE GENOMIC DNA]</scope>
</reference>
<keyword evidence="1 4" id="KW-0489">Methyltransferase</keyword>
<dbReference type="InterPro" id="IPR051052">
    <property type="entry name" value="Diverse_substrate_MTase"/>
</dbReference>
<evidence type="ECO:0000313" key="4">
    <source>
        <dbReference type="EMBL" id="KKU03974.1"/>
    </source>
</evidence>
<proteinExistence type="predicted"/>
<dbReference type="EMBL" id="LCKQ01000006">
    <property type="protein sequence ID" value="KKU03974.1"/>
    <property type="molecule type" value="Genomic_DNA"/>
</dbReference>
<protein>
    <submittedName>
        <fullName evidence="4">Methyltransferase</fullName>
    </submittedName>
</protein>
<keyword evidence="2 4" id="KW-0808">Transferase</keyword>
<dbReference type="PANTHER" id="PTHR44942:SF4">
    <property type="entry name" value="METHYLTRANSFERASE TYPE 11 DOMAIN-CONTAINING PROTEIN"/>
    <property type="match status" value="1"/>
</dbReference>
<gene>
    <name evidence="4" type="ORF">UX03_C0006G0004</name>
</gene>
<comment type="caution">
    <text evidence="4">The sequence shown here is derived from an EMBL/GenBank/DDBJ whole genome shotgun (WGS) entry which is preliminary data.</text>
</comment>
<name>A0A0G1M6P4_9BACT</name>
<evidence type="ECO:0000256" key="1">
    <source>
        <dbReference type="ARBA" id="ARBA00022603"/>
    </source>
</evidence>
<dbReference type="Gene3D" id="3.40.50.150">
    <property type="entry name" value="Vaccinia Virus protein VP39"/>
    <property type="match status" value="1"/>
</dbReference>
<evidence type="ECO:0000259" key="3">
    <source>
        <dbReference type="Pfam" id="PF13649"/>
    </source>
</evidence>
<dbReference type="InterPro" id="IPR041698">
    <property type="entry name" value="Methyltransf_25"/>
</dbReference>
<dbReference type="AlphaFoldDB" id="A0A0G1M6P4"/>
<dbReference type="Proteomes" id="UP000034086">
    <property type="component" value="Unassembled WGS sequence"/>
</dbReference>
<organism evidence="4 5">
    <name type="scientific">Candidatus Woesebacteria bacterium GW2011_GWE1_45_18</name>
    <dbReference type="NCBI Taxonomy" id="1618598"/>
    <lineage>
        <taxon>Bacteria</taxon>
        <taxon>Candidatus Woeseibacteriota</taxon>
    </lineage>
</organism>
<dbReference type="InterPro" id="IPR029063">
    <property type="entry name" value="SAM-dependent_MTases_sf"/>
</dbReference>
<dbReference type="PANTHER" id="PTHR44942">
    <property type="entry name" value="METHYLTRANSF_11 DOMAIN-CONTAINING PROTEIN"/>
    <property type="match status" value="1"/>
</dbReference>
<evidence type="ECO:0000313" key="5">
    <source>
        <dbReference type="Proteomes" id="UP000034086"/>
    </source>
</evidence>